<dbReference type="EMBL" id="CP126215">
    <property type="protein sequence ID" value="WIA16815.1"/>
    <property type="molecule type" value="Genomic_DNA"/>
</dbReference>
<feature type="compositionally biased region" description="Basic and acidic residues" evidence="1">
    <location>
        <begin position="237"/>
        <end position="246"/>
    </location>
</feature>
<feature type="region of interest" description="Disordered" evidence="1">
    <location>
        <begin position="127"/>
        <end position="152"/>
    </location>
</feature>
<evidence type="ECO:0000256" key="1">
    <source>
        <dbReference type="SAM" id="MobiDB-lite"/>
    </source>
</evidence>
<keyword evidence="3" id="KW-1185">Reference proteome</keyword>
<evidence type="ECO:0000313" key="2">
    <source>
        <dbReference type="EMBL" id="WIA16815.1"/>
    </source>
</evidence>
<sequence>MQEARQDTGTGAGPEALGKGPGSATQALPATMPLPVQTAHAVRTASTILDELGVLQELPQEVLPALIAKTVVRRGRGGRQKQVDPLHDPRFAGLEPSKVARIMANREAAARSKLKAKLLKELQLQKLKGPPGSSSSMPAPKPAAAAAAKTPAARSTARTAAAAAGQKENGIRPAAAAAAAAAVEVDALAALDCLAAVAAEEELLAPAAAAAAAAAGSSTPGHRSTADPHGWQQQDAGAHRQRDSRRSSSSAAAAAAAAQLGCDEQQLQSASSGELADLHGSDAADRAAHARVMARLQQLQQQRRGGAAAAAAAAAAAGDASGGSGGSFDSGRRKRASPESAAADTAAAAAAAHIMPGLLGLLRCCVNSKEAGGWTDLQLTALAVLDSLAGQDAGYKDALVAAGAPVVLLRLLEAAGSMAVQLAAVRALQGLLSQQCSVKTVEGLAAAGGVEVLLLAVARGKAGSALRQAAAGCLVSMAQLAPGHDEVAVAAAGVRHMAQPSVGAASSSRT</sequence>
<feature type="compositionally biased region" description="Low complexity" evidence="1">
    <location>
        <begin position="247"/>
        <end position="257"/>
    </location>
</feature>
<evidence type="ECO:0008006" key="4">
    <source>
        <dbReference type="Google" id="ProtNLM"/>
    </source>
</evidence>
<proteinExistence type="predicted"/>
<accession>A0ABY8U653</accession>
<feature type="region of interest" description="Disordered" evidence="1">
    <location>
        <begin position="215"/>
        <end position="257"/>
    </location>
</feature>
<dbReference type="Proteomes" id="UP001244341">
    <property type="component" value="Chromosome 8b"/>
</dbReference>
<evidence type="ECO:0000313" key="3">
    <source>
        <dbReference type="Proteomes" id="UP001244341"/>
    </source>
</evidence>
<organism evidence="2 3">
    <name type="scientific">Tetradesmus obliquus</name>
    <name type="common">Green alga</name>
    <name type="synonym">Acutodesmus obliquus</name>
    <dbReference type="NCBI Taxonomy" id="3088"/>
    <lineage>
        <taxon>Eukaryota</taxon>
        <taxon>Viridiplantae</taxon>
        <taxon>Chlorophyta</taxon>
        <taxon>core chlorophytes</taxon>
        <taxon>Chlorophyceae</taxon>
        <taxon>CS clade</taxon>
        <taxon>Sphaeropleales</taxon>
        <taxon>Scenedesmaceae</taxon>
        <taxon>Tetradesmus</taxon>
    </lineage>
</organism>
<feature type="region of interest" description="Disordered" evidence="1">
    <location>
        <begin position="1"/>
        <end position="30"/>
    </location>
</feature>
<dbReference type="SUPFAM" id="SSF48371">
    <property type="entry name" value="ARM repeat"/>
    <property type="match status" value="1"/>
</dbReference>
<dbReference type="InterPro" id="IPR016024">
    <property type="entry name" value="ARM-type_fold"/>
</dbReference>
<protein>
    <recommendedName>
        <fullName evidence="4">RING-type E3 ubiquitin transferase</fullName>
    </recommendedName>
</protein>
<reference evidence="2 3" key="1">
    <citation type="submission" date="2023-05" db="EMBL/GenBank/DDBJ databases">
        <title>A 100% complete, gapless, phased diploid assembly of the Scenedesmus obliquus UTEX 3031 genome.</title>
        <authorList>
            <person name="Biondi T.C."/>
            <person name="Hanschen E.R."/>
            <person name="Kwon T."/>
            <person name="Eng W."/>
            <person name="Kruse C.P.S."/>
            <person name="Koehler S.I."/>
            <person name="Kunde Y."/>
            <person name="Gleasner C.D."/>
            <person name="You Mak K.T."/>
            <person name="Polle J."/>
            <person name="Hovde B.T."/>
            <person name="Starkenburg S.R."/>
        </authorList>
    </citation>
    <scope>NUCLEOTIDE SEQUENCE [LARGE SCALE GENOMIC DNA]</scope>
    <source>
        <strain evidence="2 3">DOE0152z</strain>
    </source>
</reference>
<name>A0ABY8U653_TETOB</name>
<dbReference type="InterPro" id="IPR011989">
    <property type="entry name" value="ARM-like"/>
</dbReference>
<dbReference type="Gene3D" id="1.25.10.10">
    <property type="entry name" value="Leucine-rich Repeat Variant"/>
    <property type="match status" value="1"/>
</dbReference>
<gene>
    <name evidence="2" type="ORF">OEZ85_013753</name>
</gene>
<feature type="region of interest" description="Disordered" evidence="1">
    <location>
        <begin position="318"/>
        <end position="340"/>
    </location>
</feature>